<feature type="transmembrane region" description="Helical" evidence="1">
    <location>
        <begin position="6"/>
        <end position="23"/>
    </location>
</feature>
<reference evidence="2" key="1">
    <citation type="journal article" date="2017" name="Zool. J. Linn. Soc.">
        <title>Molecular phylogeny, frequent parallel evolution and new system of Japanese clausiliid land snails (Gastropoda: Stylommatophora).</title>
        <authorList>
            <person name="Motochin R."/>
            <person name="Wang M."/>
            <person name="Ueshima R."/>
        </authorList>
    </citation>
    <scope>NUCLEOTIDE SEQUENCE</scope>
    <source>
        <strain evidence="2">C960</strain>
        <tissue evidence="2">Muscle</tissue>
    </source>
</reference>
<dbReference type="Gene3D" id="1.10.287.3510">
    <property type="match status" value="1"/>
</dbReference>
<feature type="transmembrane region" description="Helical" evidence="1">
    <location>
        <begin position="57"/>
        <end position="79"/>
    </location>
</feature>
<gene>
    <name evidence="2" type="primary">ND4L</name>
</gene>
<keyword evidence="1" id="KW-1133">Transmembrane helix</keyword>
<sequence>MMLMLGFSMFMLLLCHFFLYSIYNHYLSALLVMESMVLMLLVFTVTFSFILLDGLMIYLFVLTLSVCEAALGLTLLISLMKLSSNDMISNLSSSS</sequence>
<keyword evidence="2" id="KW-0496">Mitochondrion</keyword>
<name>A0A224ABF8_9EUPU</name>
<protein>
    <submittedName>
        <fullName evidence="2">NADH dehydrogenase subunit 4L</fullName>
    </submittedName>
</protein>
<feature type="transmembrane region" description="Helical" evidence="1">
    <location>
        <begin position="30"/>
        <end position="51"/>
    </location>
</feature>
<dbReference type="EMBL" id="LC172103">
    <property type="protein sequence ID" value="BBA10685.1"/>
    <property type="molecule type" value="Genomic_DNA"/>
</dbReference>
<accession>A0A224ABF8</accession>
<keyword evidence="1" id="KW-0472">Membrane</keyword>
<proteinExistence type="predicted"/>
<geneLocation type="mitochondrion" evidence="2"/>
<keyword evidence="1" id="KW-0812">Transmembrane</keyword>
<evidence type="ECO:0000313" key="2">
    <source>
        <dbReference type="EMBL" id="BBA10685.1"/>
    </source>
</evidence>
<organism evidence="2">
    <name type="scientific">Oligozaptyx hedleyi</name>
    <dbReference type="NCBI Taxonomy" id="1885786"/>
    <lineage>
        <taxon>Eukaryota</taxon>
        <taxon>Metazoa</taxon>
        <taxon>Spiralia</taxon>
        <taxon>Lophotrochozoa</taxon>
        <taxon>Mollusca</taxon>
        <taxon>Gastropoda</taxon>
        <taxon>Heterobranchia</taxon>
        <taxon>Euthyneura</taxon>
        <taxon>Panpulmonata</taxon>
        <taxon>Eupulmonata</taxon>
        <taxon>Stylommatophora</taxon>
        <taxon>Helicina</taxon>
        <taxon>Clausilioidea</taxon>
        <taxon>Clausiliidae</taxon>
        <taxon>Phaedusinae</taxon>
        <taxon>Oligozaptyx</taxon>
    </lineage>
</organism>
<evidence type="ECO:0000256" key="1">
    <source>
        <dbReference type="SAM" id="Phobius"/>
    </source>
</evidence>
<dbReference type="AlphaFoldDB" id="A0A224ABF8"/>